<dbReference type="PROSITE" id="PS50157">
    <property type="entry name" value="ZINC_FINGER_C2H2_2"/>
    <property type="match status" value="4"/>
</dbReference>
<feature type="domain" description="C2H2-type" evidence="13">
    <location>
        <begin position="42"/>
        <end position="69"/>
    </location>
</feature>
<dbReference type="PROSITE" id="PS00028">
    <property type="entry name" value="ZINC_FINGER_C2H2_1"/>
    <property type="match status" value="4"/>
</dbReference>
<dbReference type="FunFam" id="3.30.160.60:FF:000671">
    <property type="entry name" value="Zinc finger protein 26"/>
    <property type="match status" value="1"/>
</dbReference>
<evidence type="ECO:0000256" key="11">
    <source>
        <dbReference type="PROSITE-ProRule" id="PRU00042"/>
    </source>
</evidence>
<evidence type="ECO:0000313" key="15">
    <source>
        <dbReference type="Proteomes" id="UP000694419"/>
    </source>
</evidence>
<dbReference type="FunFam" id="3.30.160.60:FF:000322">
    <property type="entry name" value="GDNF-inducible zinc finger protein 1"/>
    <property type="match status" value="1"/>
</dbReference>
<dbReference type="GO" id="GO:0003677">
    <property type="term" value="F:DNA binding"/>
    <property type="evidence" value="ECO:0007669"/>
    <property type="project" value="UniProtKB-KW"/>
</dbReference>
<accession>A0A8C3J730</accession>
<feature type="region of interest" description="Disordered" evidence="12">
    <location>
        <begin position="197"/>
        <end position="237"/>
    </location>
</feature>
<evidence type="ECO:0000256" key="7">
    <source>
        <dbReference type="ARBA" id="ARBA00023015"/>
    </source>
</evidence>
<keyword evidence="4" id="KW-0677">Repeat</keyword>
<dbReference type="Ensembl" id="ENSCPGT00000003883.1">
    <property type="protein sequence ID" value="ENSCPGP00000003527.1"/>
    <property type="gene ID" value="ENSCPGG00000002602.1"/>
</dbReference>
<feature type="region of interest" description="Disordered" evidence="12">
    <location>
        <begin position="115"/>
        <end position="178"/>
    </location>
</feature>
<evidence type="ECO:0000256" key="8">
    <source>
        <dbReference type="ARBA" id="ARBA00023125"/>
    </source>
</evidence>
<dbReference type="Pfam" id="PF00096">
    <property type="entry name" value="zf-C2H2"/>
    <property type="match status" value="2"/>
</dbReference>
<evidence type="ECO:0000256" key="3">
    <source>
        <dbReference type="ARBA" id="ARBA00022723"/>
    </source>
</evidence>
<reference evidence="14" key="1">
    <citation type="submission" date="2025-08" db="UniProtKB">
        <authorList>
            <consortium name="Ensembl"/>
        </authorList>
    </citation>
    <scope>IDENTIFICATION</scope>
</reference>
<dbReference type="SMART" id="SM00355">
    <property type="entry name" value="ZnF_C2H2"/>
    <property type="match status" value="4"/>
</dbReference>
<comment type="similarity">
    <text evidence="2">Belongs to the krueppel C2H2-type zinc-finger protein family.</text>
</comment>
<keyword evidence="7" id="KW-0805">Transcription regulation</keyword>
<dbReference type="GO" id="GO:0060255">
    <property type="term" value="P:regulation of macromolecule metabolic process"/>
    <property type="evidence" value="ECO:0007669"/>
    <property type="project" value="UniProtKB-ARBA"/>
</dbReference>
<protein>
    <submittedName>
        <fullName evidence="14">Zinc finger protein 692</fullName>
    </submittedName>
</protein>
<keyword evidence="15" id="KW-1185">Reference proteome</keyword>
<sequence length="246" mass="26746">LQNHLKLHQEKGPFRCPDCQKTLVSNSALTIHRRIHTGERPFQCPQCHKTFMANKSLKKHLKSHHAEGPYQCEICGFTCRQKASLNWHMRKHDAASFYRFSCDLCGKRFEKKDNVTAHKSKSHPEAPPGTPQSEGGGPGPPSAPLGSRREKVEKAGTSAAEPSETAGLGDVVADGGHQEKVPRGNLRVLDSSVLNSTSGFPTQPPGSPSMLSSWLPVPDSTSRFSTQPPGAAPPIAAPKTHFFLAF</sequence>
<organism evidence="14 15">
    <name type="scientific">Calidris pygmaea</name>
    <name type="common">Spoon-billed sandpiper</name>
    <dbReference type="NCBI Taxonomy" id="425635"/>
    <lineage>
        <taxon>Eukaryota</taxon>
        <taxon>Metazoa</taxon>
        <taxon>Chordata</taxon>
        <taxon>Craniata</taxon>
        <taxon>Vertebrata</taxon>
        <taxon>Euteleostomi</taxon>
        <taxon>Archelosauria</taxon>
        <taxon>Archosauria</taxon>
        <taxon>Dinosauria</taxon>
        <taxon>Saurischia</taxon>
        <taxon>Theropoda</taxon>
        <taxon>Coelurosauria</taxon>
        <taxon>Aves</taxon>
        <taxon>Neognathae</taxon>
        <taxon>Neoaves</taxon>
        <taxon>Charadriiformes</taxon>
        <taxon>Scolopacidae</taxon>
        <taxon>Calidris</taxon>
    </lineage>
</organism>
<evidence type="ECO:0000256" key="10">
    <source>
        <dbReference type="ARBA" id="ARBA00023242"/>
    </source>
</evidence>
<evidence type="ECO:0000256" key="12">
    <source>
        <dbReference type="SAM" id="MobiDB-lite"/>
    </source>
</evidence>
<dbReference type="Proteomes" id="UP000694419">
    <property type="component" value="Unplaced"/>
</dbReference>
<evidence type="ECO:0000256" key="1">
    <source>
        <dbReference type="ARBA" id="ARBA00004123"/>
    </source>
</evidence>
<dbReference type="PANTHER" id="PTHR24406">
    <property type="entry name" value="TRANSCRIPTIONAL REPRESSOR CTCFL-RELATED"/>
    <property type="match status" value="1"/>
</dbReference>
<feature type="domain" description="C2H2-type" evidence="13">
    <location>
        <begin position="100"/>
        <end position="128"/>
    </location>
</feature>
<evidence type="ECO:0000256" key="4">
    <source>
        <dbReference type="ARBA" id="ARBA00022737"/>
    </source>
</evidence>
<keyword evidence="9" id="KW-0804">Transcription</keyword>
<dbReference type="InterPro" id="IPR036236">
    <property type="entry name" value="Znf_C2H2_sf"/>
</dbReference>
<feature type="domain" description="C2H2-type" evidence="13">
    <location>
        <begin position="14"/>
        <end position="41"/>
    </location>
</feature>
<dbReference type="GO" id="GO:0005634">
    <property type="term" value="C:nucleus"/>
    <property type="evidence" value="ECO:0007669"/>
    <property type="project" value="UniProtKB-SubCell"/>
</dbReference>
<keyword evidence="5 11" id="KW-0863">Zinc-finger</keyword>
<dbReference type="InterPro" id="IPR013087">
    <property type="entry name" value="Znf_C2H2_type"/>
</dbReference>
<keyword evidence="8" id="KW-0238">DNA-binding</keyword>
<dbReference type="InterPro" id="IPR050888">
    <property type="entry name" value="ZnF_C2H2-type_TF"/>
</dbReference>
<dbReference type="GO" id="GO:0008270">
    <property type="term" value="F:zinc ion binding"/>
    <property type="evidence" value="ECO:0007669"/>
    <property type="project" value="UniProtKB-KW"/>
</dbReference>
<keyword evidence="6" id="KW-0862">Zinc</keyword>
<evidence type="ECO:0000256" key="6">
    <source>
        <dbReference type="ARBA" id="ARBA00022833"/>
    </source>
</evidence>
<comment type="subcellular location">
    <subcellularLocation>
        <location evidence="1">Nucleus</location>
    </subcellularLocation>
</comment>
<evidence type="ECO:0000313" key="14">
    <source>
        <dbReference type="Ensembl" id="ENSCPGP00000003527.1"/>
    </source>
</evidence>
<dbReference type="Pfam" id="PF13894">
    <property type="entry name" value="zf-C2H2_4"/>
    <property type="match status" value="1"/>
</dbReference>
<proteinExistence type="inferred from homology"/>
<dbReference type="AlphaFoldDB" id="A0A8C3J730"/>
<keyword evidence="10" id="KW-0539">Nucleus</keyword>
<name>A0A8C3J730_9CHAR</name>
<dbReference type="GO" id="GO:0080090">
    <property type="term" value="P:regulation of primary metabolic process"/>
    <property type="evidence" value="ECO:0007669"/>
    <property type="project" value="UniProtKB-ARBA"/>
</dbReference>
<dbReference type="Pfam" id="PF13912">
    <property type="entry name" value="zf-C2H2_6"/>
    <property type="match status" value="1"/>
</dbReference>
<evidence type="ECO:0000259" key="13">
    <source>
        <dbReference type="PROSITE" id="PS50157"/>
    </source>
</evidence>
<keyword evidence="3" id="KW-0479">Metal-binding</keyword>
<dbReference type="Gene3D" id="3.30.160.60">
    <property type="entry name" value="Classic Zinc Finger"/>
    <property type="match status" value="4"/>
</dbReference>
<dbReference type="FunFam" id="3.30.160.60:FF:000183">
    <property type="entry name" value="E3 ubiquitin-protein ligase ZFP91"/>
    <property type="match status" value="1"/>
</dbReference>
<feature type="domain" description="C2H2-type" evidence="13">
    <location>
        <begin position="70"/>
        <end position="92"/>
    </location>
</feature>
<evidence type="ECO:0000256" key="9">
    <source>
        <dbReference type="ARBA" id="ARBA00023163"/>
    </source>
</evidence>
<evidence type="ECO:0000256" key="5">
    <source>
        <dbReference type="ARBA" id="ARBA00022771"/>
    </source>
</evidence>
<dbReference type="SUPFAM" id="SSF57667">
    <property type="entry name" value="beta-beta-alpha zinc fingers"/>
    <property type="match status" value="2"/>
</dbReference>
<evidence type="ECO:0000256" key="2">
    <source>
        <dbReference type="ARBA" id="ARBA00006991"/>
    </source>
</evidence>
<reference evidence="14" key="2">
    <citation type="submission" date="2025-09" db="UniProtKB">
        <authorList>
            <consortium name="Ensembl"/>
        </authorList>
    </citation>
    <scope>IDENTIFICATION</scope>
</reference>